<gene>
    <name evidence="1" type="ORF">BDY19DRAFT_44791</name>
</gene>
<reference evidence="1" key="1">
    <citation type="journal article" date="2021" name="Environ. Microbiol.">
        <title>Gene family expansions and transcriptome signatures uncover fungal adaptations to wood decay.</title>
        <authorList>
            <person name="Hage H."/>
            <person name="Miyauchi S."/>
            <person name="Viragh M."/>
            <person name="Drula E."/>
            <person name="Min B."/>
            <person name="Chaduli D."/>
            <person name="Navarro D."/>
            <person name="Favel A."/>
            <person name="Norest M."/>
            <person name="Lesage-Meessen L."/>
            <person name="Balint B."/>
            <person name="Merenyi Z."/>
            <person name="de Eugenio L."/>
            <person name="Morin E."/>
            <person name="Martinez A.T."/>
            <person name="Baldrian P."/>
            <person name="Stursova M."/>
            <person name="Martinez M.J."/>
            <person name="Novotny C."/>
            <person name="Magnuson J.K."/>
            <person name="Spatafora J.W."/>
            <person name="Maurice S."/>
            <person name="Pangilinan J."/>
            <person name="Andreopoulos W."/>
            <person name="LaButti K."/>
            <person name="Hundley H."/>
            <person name="Na H."/>
            <person name="Kuo A."/>
            <person name="Barry K."/>
            <person name="Lipzen A."/>
            <person name="Henrissat B."/>
            <person name="Riley R."/>
            <person name="Ahrendt S."/>
            <person name="Nagy L.G."/>
            <person name="Grigoriev I.V."/>
            <person name="Martin F."/>
            <person name="Rosso M.N."/>
        </authorList>
    </citation>
    <scope>NUCLEOTIDE SEQUENCE</scope>
    <source>
        <strain evidence="1">CBS 384.51</strain>
    </source>
</reference>
<protein>
    <submittedName>
        <fullName evidence="1">Uncharacterized protein</fullName>
    </submittedName>
</protein>
<organism evidence="1 2">
    <name type="scientific">Irpex rosettiformis</name>
    <dbReference type="NCBI Taxonomy" id="378272"/>
    <lineage>
        <taxon>Eukaryota</taxon>
        <taxon>Fungi</taxon>
        <taxon>Dikarya</taxon>
        <taxon>Basidiomycota</taxon>
        <taxon>Agaricomycotina</taxon>
        <taxon>Agaricomycetes</taxon>
        <taxon>Polyporales</taxon>
        <taxon>Irpicaceae</taxon>
        <taxon>Irpex</taxon>
    </lineage>
</organism>
<sequence>MAEFQQVHSTTTAATEVATTYDPKPSLQYASTVALQMAAIGTVVSATQNALGSHSRGAFGVFTRTGSTIGIFGAMGFAFALTEAAVANQREKDDSLNGVAGGCAAGFLGGIRKRSLPGALAACAILGTAVGVFDYGGRKIAGTAGEETQEERRRKFFKQPPPSLYSSAEPTDSE</sequence>
<evidence type="ECO:0000313" key="1">
    <source>
        <dbReference type="EMBL" id="KAI0094821.1"/>
    </source>
</evidence>
<name>A0ACB8UKF9_9APHY</name>
<evidence type="ECO:0000313" key="2">
    <source>
        <dbReference type="Proteomes" id="UP001055072"/>
    </source>
</evidence>
<proteinExistence type="predicted"/>
<dbReference type="Proteomes" id="UP001055072">
    <property type="component" value="Unassembled WGS sequence"/>
</dbReference>
<keyword evidence="2" id="KW-1185">Reference proteome</keyword>
<dbReference type="EMBL" id="MU274900">
    <property type="protein sequence ID" value="KAI0094821.1"/>
    <property type="molecule type" value="Genomic_DNA"/>
</dbReference>
<accession>A0ACB8UKF9</accession>
<comment type="caution">
    <text evidence="1">The sequence shown here is derived from an EMBL/GenBank/DDBJ whole genome shotgun (WGS) entry which is preliminary data.</text>
</comment>